<dbReference type="GO" id="GO:0005802">
    <property type="term" value="C:trans-Golgi network"/>
    <property type="evidence" value="ECO:0007669"/>
    <property type="project" value="TreeGrafter"/>
</dbReference>
<evidence type="ECO:0000313" key="9">
    <source>
        <dbReference type="Proteomes" id="UP000095023"/>
    </source>
</evidence>
<dbReference type="PANTHER" id="PTHR21236">
    <property type="entry name" value="GOLGI MEMBRANE PROTEIN YIP1"/>
    <property type="match status" value="1"/>
</dbReference>
<comment type="subcellular location">
    <subcellularLocation>
        <location evidence="6">Golgi apparatus membrane</location>
        <topology evidence="6">Multi-pass membrane protein</topology>
    </subcellularLocation>
    <subcellularLocation>
        <location evidence="1">Membrane</location>
        <topology evidence="1">Multi-pass membrane protein</topology>
    </subcellularLocation>
</comment>
<organism evidence="8 9">
    <name type="scientific">Tortispora caseinolytica NRRL Y-17796</name>
    <dbReference type="NCBI Taxonomy" id="767744"/>
    <lineage>
        <taxon>Eukaryota</taxon>
        <taxon>Fungi</taxon>
        <taxon>Dikarya</taxon>
        <taxon>Ascomycota</taxon>
        <taxon>Saccharomycotina</taxon>
        <taxon>Trigonopsidomycetes</taxon>
        <taxon>Trigonopsidales</taxon>
        <taxon>Trigonopsidaceae</taxon>
        <taxon>Tortispora</taxon>
    </lineage>
</organism>
<sequence length="223" mass="24968">MEDRPIQPDIESNTYNYASQAREIESNIQELTGEQTQDRRFTGGDTLDEPVLTTLNRDLKQVGRRVIEVLYPKLRGDTENSNLLREWDLWGPLIFCLFLSLFLSFSAKPKQRSLVFSGVFAVVWLGEAVATLNIKLLGGKVSFFRVMSVLGYSLFPLVLAAFISLLVGTPWVRIPVHIALVCWSVVSSTQALRGSGIPSNKVLLSIYPVALFYVTLGWLTIIT</sequence>
<comment type="caution">
    <text evidence="6">Lacks conserved residue(s) required for the propagation of feature annotation.</text>
</comment>
<feature type="transmembrane region" description="Helical" evidence="6">
    <location>
        <begin position="114"/>
        <end position="134"/>
    </location>
</feature>
<keyword evidence="5 6" id="KW-0472">Membrane</keyword>
<evidence type="ECO:0000256" key="3">
    <source>
        <dbReference type="ARBA" id="ARBA00022692"/>
    </source>
</evidence>
<feature type="domain" description="Yip1" evidence="7">
    <location>
        <begin position="81"/>
        <end position="219"/>
    </location>
</feature>
<evidence type="ECO:0000256" key="6">
    <source>
        <dbReference type="RuleBase" id="RU361264"/>
    </source>
</evidence>
<evidence type="ECO:0000256" key="5">
    <source>
        <dbReference type="ARBA" id="ARBA00023136"/>
    </source>
</evidence>
<keyword evidence="3 6" id="KW-0812">Transmembrane</keyword>
<dbReference type="PANTHER" id="PTHR21236:SF1">
    <property type="entry name" value="PROTEIN YIPF6"/>
    <property type="match status" value="1"/>
</dbReference>
<dbReference type="Proteomes" id="UP000095023">
    <property type="component" value="Unassembled WGS sequence"/>
</dbReference>
<protein>
    <recommendedName>
        <fullName evidence="6">Protein YIP</fullName>
    </recommendedName>
</protein>
<keyword evidence="9" id="KW-1185">Reference proteome</keyword>
<dbReference type="InterPro" id="IPR006977">
    <property type="entry name" value="Yip1_dom"/>
</dbReference>
<feature type="transmembrane region" description="Helical" evidence="6">
    <location>
        <begin position="204"/>
        <end position="222"/>
    </location>
</feature>
<dbReference type="Pfam" id="PF04893">
    <property type="entry name" value="Yip1"/>
    <property type="match status" value="1"/>
</dbReference>
<dbReference type="OrthoDB" id="411251at2759"/>
<feature type="transmembrane region" description="Helical" evidence="6">
    <location>
        <begin position="89"/>
        <end position="107"/>
    </location>
</feature>
<gene>
    <name evidence="8" type="ORF">CANCADRAFT_1079</name>
</gene>
<evidence type="ECO:0000256" key="1">
    <source>
        <dbReference type="ARBA" id="ARBA00004141"/>
    </source>
</evidence>
<dbReference type="InterPro" id="IPR045231">
    <property type="entry name" value="Yip1/4-like"/>
</dbReference>
<dbReference type="EMBL" id="KV453841">
    <property type="protein sequence ID" value="ODV92485.1"/>
    <property type="molecule type" value="Genomic_DNA"/>
</dbReference>
<comment type="similarity">
    <text evidence="2 6">Belongs to the YIP1 family.</text>
</comment>
<evidence type="ECO:0000259" key="7">
    <source>
        <dbReference type="Pfam" id="PF04893"/>
    </source>
</evidence>
<dbReference type="GO" id="GO:0000139">
    <property type="term" value="C:Golgi membrane"/>
    <property type="evidence" value="ECO:0007669"/>
    <property type="project" value="UniProtKB-SubCell"/>
</dbReference>
<feature type="transmembrane region" description="Helical" evidence="6">
    <location>
        <begin position="146"/>
        <end position="167"/>
    </location>
</feature>
<keyword evidence="4 6" id="KW-1133">Transmembrane helix</keyword>
<evidence type="ECO:0000313" key="8">
    <source>
        <dbReference type="EMBL" id="ODV92485.1"/>
    </source>
</evidence>
<evidence type="ECO:0000256" key="2">
    <source>
        <dbReference type="ARBA" id="ARBA00010596"/>
    </source>
</evidence>
<reference evidence="9" key="1">
    <citation type="submission" date="2016-02" db="EMBL/GenBank/DDBJ databases">
        <title>Comparative genomics of biotechnologically important yeasts.</title>
        <authorList>
            <consortium name="DOE Joint Genome Institute"/>
            <person name="Riley R."/>
            <person name="Haridas S."/>
            <person name="Wolfe K.H."/>
            <person name="Lopes M.R."/>
            <person name="Hittinger C.T."/>
            <person name="Goker M."/>
            <person name="Salamov A."/>
            <person name="Wisecaver J."/>
            <person name="Long T.M."/>
            <person name="Aerts A.L."/>
            <person name="Barry K."/>
            <person name="Choi C."/>
            <person name="Clum A."/>
            <person name="Coughlan A.Y."/>
            <person name="Deshpande S."/>
            <person name="Douglass A.P."/>
            <person name="Hanson S.J."/>
            <person name="Klenk H.-P."/>
            <person name="Labutti K."/>
            <person name="Lapidus A."/>
            <person name="Lindquist E."/>
            <person name="Lipzen A."/>
            <person name="Meier-Kolthoff J.P."/>
            <person name="Ohm R.A."/>
            <person name="Otillar R.P."/>
            <person name="Pangilinan J."/>
            <person name="Peng Y."/>
            <person name="Rokas A."/>
            <person name="Rosa C.A."/>
            <person name="Scheuner C."/>
            <person name="Sibirny A.A."/>
            <person name="Slot J.C."/>
            <person name="Stielow J.B."/>
            <person name="Sun H."/>
            <person name="Kurtzman C.P."/>
            <person name="Blackwell M."/>
            <person name="Jeffries T.W."/>
            <person name="Grigoriev I.V."/>
        </authorList>
    </citation>
    <scope>NUCLEOTIDE SEQUENCE [LARGE SCALE GENOMIC DNA]</scope>
    <source>
        <strain evidence="9">NRRL Y-17796</strain>
    </source>
</reference>
<dbReference type="GO" id="GO:0006888">
    <property type="term" value="P:endoplasmic reticulum to Golgi vesicle-mediated transport"/>
    <property type="evidence" value="ECO:0007669"/>
    <property type="project" value="InterPro"/>
</dbReference>
<accession>A0A1E4TL51</accession>
<dbReference type="AlphaFoldDB" id="A0A1E4TL51"/>
<name>A0A1E4TL51_9ASCO</name>
<proteinExistence type="inferred from homology"/>
<evidence type="ECO:0000256" key="4">
    <source>
        <dbReference type="ARBA" id="ARBA00022989"/>
    </source>
</evidence>